<name>A0AAU8EUP2_9MICC</name>
<dbReference type="AlphaFoldDB" id="A0AAU8EUP2"/>
<evidence type="ECO:0000313" key="2">
    <source>
        <dbReference type="EMBL" id="XCH13179.1"/>
    </source>
</evidence>
<keyword evidence="1" id="KW-0732">Signal</keyword>
<feature type="signal peptide" evidence="1">
    <location>
        <begin position="1"/>
        <end position="25"/>
    </location>
</feature>
<organism evidence="2">
    <name type="scientific">Arthrobacter sp. K5</name>
    <dbReference type="NCBI Taxonomy" id="2839623"/>
    <lineage>
        <taxon>Bacteria</taxon>
        <taxon>Bacillati</taxon>
        <taxon>Actinomycetota</taxon>
        <taxon>Actinomycetes</taxon>
        <taxon>Micrococcales</taxon>
        <taxon>Micrococcaceae</taxon>
        <taxon>Arthrobacter</taxon>
    </lineage>
</organism>
<reference evidence="2" key="1">
    <citation type="submission" date="2024-06" db="EMBL/GenBank/DDBJ databases">
        <title>Biodegradation of dimethachlon by Arthrobacter sp. K5: mechanistic insights and ecological implications.</title>
        <authorList>
            <person name="Hu S."/>
            <person name="Lu P."/>
        </authorList>
    </citation>
    <scope>NUCLEOTIDE SEQUENCE</scope>
    <source>
        <strain evidence="2">K5</strain>
    </source>
</reference>
<proteinExistence type="predicted"/>
<protein>
    <submittedName>
        <fullName evidence="2">Uncharacterized protein</fullName>
    </submittedName>
</protein>
<dbReference type="RefSeq" id="WP_353713032.1">
    <property type="nucleotide sequence ID" value="NZ_CP159279.1"/>
</dbReference>
<evidence type="ECO:0000256" key="1">
    <source>
        <dbReference type="SAM" id="SignalP"/>
    </source>
</evidence>
<feature type="chain" id="PRO_5043862923" evidence="1">
    <location>
        <begin position="26"/>
        <end position="52"/>
    </location>
</feature>
<gene>
    <name evidence="2" type="ORF">ABRP34_09445</name>
</gene>
<sequence>MKKLAATLVMTGILAVAGFAAPANAAPKDKDTTTSSTSNSEVNYATIGWWPN</sequence>
<accession>A0AAU8EUP2</accession>
<dbReference type="EMBL" id="CP159279">
    <property type="protein sequence ID" value="XCH13179.1"/>
    <property type="molecule type" value="Genomic_DNA"/>
</dbReference>